<dbReference type="AlphaFoldDB" id="A0A7C1NXK0"/>
<comment type="caution">
    <text evidence="1">The sequence shown here is derived from an EMBL/GenBank/DDBJ whole genome shotgun (WGS) entry which is preliminary data.</text>
</comment>
<dbReference type="InterPro" id="IPR018727">
    <property type="entry name" value="DUF2267"/>
</dbReference>
<proteinExistence type="predicted"/>
<accession>A0A7C1NXK0</accession>
<evidence type="ECO:0000313" key="1">
    <source>
        <dbReference type="EMBL" id="HEB44848.1"/>
    </source>
</evidence>
<dbReference type="Pfam" id="PF10025">
    <property type="entry name" value="DUF2267"/>
    <property type="match status" value="1"/>
</dbReference>
<protein>
    <submittedName>
        <fullName evidence="1">DUF2267 domain-containing protein</fullName>
    </submittedName>
</protein>
<name>A0A7C1NXK0_9HYPH</name>
<reference evidence="1" key="1">
    <citation type="journal article" date="2020" name="mSystems">
        <title>Genome- and Community-Level Interaction Insights into Carbon Utilization and Element Cycling Functions of Hydrothermarchaeota in Hydrothermal Sediment.</title>
        <authorList>
            <person name="Zhou Z."/>
            <person name="Liu Y."/>
            <person name="Xu W."/>
            <person name="Pan J."/>
            <person name="Luo Z.H."/>
            <person name="Li M."/>
        </authorList>
    </citation>
    <scope>NUCLEOTIDE SEQUENCE [LARGE SCALE GENOMIC DNA]</scope>
    <source>
        <strain evidence="1">SpSt-243</strain>
    </source>
</reference>
<organism evidence="1">
    <name type="scientific">Agrobacterium albertimagni</name>
    <dbReference type="NCBI Taxonomy" id="147266"/>
    <lineage>
        <taxon>Bacteria</taxon>
        <taxon>Pseudomonadati</taxon>
        <taxon>Pseudomonadota</taxon>
        <taxon>Alphaproteobacteria</taxon>
        <taxon>Hyphomicrobiales</taxon>
        <taxon>Rhizobiaceae</taxon>
        <taxon>Rhizobium/Agrobacterium group</taxon>
        <taxon>Agrobacterium</taxon>
    </lineage>
</organism>
<dbReference type="Gene3D" id="1.10.490.110">
    <property type="entry name" value="Uncharacterized conserved protein DUF2267"/>
    <property type="match status" value="1"/>
</dbReference>
<dbReference type="EMBL" id="DSKI01000739">
    <property type="protein sequence ID" value="HEB44848.1"/>
    <property type="molecule type" value="Genomic_DNA"/>
</dbReference>
<dbReference type="InterPro" id="IPR038282">
    <property type="entry name" value="DUF2267_sf"/>
</dbReference>
<gene>
    <name evidence="1" type="ORF">ENP70_14410</name>
</gene>
<sequence length="142" mass="16047">MPMPLEYRQASADYDAFMKDLVASSMLTSSHQAYTMLQAVLQVFRRRLTFAEAISFANVLPPVLRAIFVSDWDVDLPKSPFAERDELTNEVRAFCHDHNLSTETAIEDVTSTIRRHVDPAAFDRVMKTLSAEARGFWSMGSA</sequence>